<protein>
    <submittedName>
        <fullName evidence="1">Uncharacterized protein</fullName>
    </submittedName>
</protein>
<proteinExistence type="predicted"/>
<evidence type="ECO:0000313" key="1">
    <source>
        <dbReference type="EMBL" id="GBP36862.1"/>
    </source>
</evidence>
<comment type="caution">
    <text evidence="1">The sequence shown here is derived from an EMBL/GenBank/DDBJ whole genome shotgun (WGS) entry which is preliminary data.</text>
</comment>
<reference evidence="1 2" key="1">
    <citation type="journal article" date="2019" name="Commun. Biol.">
        <title>The bagworm genome reveals a unique fibroin gene that provides high tensile strength.</title>
        <authorList>
            <person name="Kono N."/>
            <person name="Nakamura H."/>
            <person name="Ohtoshi R."/>
            <person name="Tomita M."/>
            <person name="Numata K."/>
            <person name="Arakawa K."/>
        </authorList>
    </citation>
    <scope>NUCLEOTIDE SEQUENCE [LARGE SCALE GENOMIC DNA]</scope>
</reference>
<gene>
    <name evidence="1" type="ORF">EVAR_96109_1</name>
</gene>
<keyword evidence="2" id="KW-1185">Reference proteome</keyword>
<sequence length="80" mass="9301">MRSPQNSVKRGRVALHHASNVSSVNHISRGLRLPSSLRISQIGSRTARSAEVSFQRIVNWRALRFYRRPEQEVDLQQEQY</sequence>
<dbReference type="EMBL" id="BGZK01000324">
    <property type="protein sequence ID" value="GBP36862.1"/>
    <property type="molecule type" value="Genomic_DNA"/>
</dbReference>
<name>A0A4C1VF09_EUMVA</name>
<dbReference type="Proteomes" id="UP000299102">
    <property type="component" value="Unassembled WGS sequence"/>
</dbReference>
<dbReference type="AlphaFoldDB" id="A0A4C1VF09"/>
<evidence type="ECO:0000313" key="2">
    <source>
        <dbReference type="Proteomes" id="UP000299102"/>
    </source>
</evidence>
<organism evidence="1 2">
    <name type="scientific">Eumeta variegata</name>
    <name type="common">Bagworm moth</name>
    <name type="synonym">Eumeta japonica</name>
    <dbReference type="NCBI Taxonomy" id="151549"/>
    <lineage>
        <taxon>Eukaryota</taxon>
        <taxon>Metazoa</taxon>
        <taxon>Ecdysozoa</taxon>
        <taxon>Arthropoda</taxon>
        <taxon>Hexapoda</taxon>
        <taxon>Insecta</taxon>
        <taxon>Pterygota</taxon>
        <taxon>Neoptera</taxon>
        <taxon>Endopterygota</taxon>
        <taxon>Lepidoptera</taxon>
        <taxon>Glossata</taxon>
        <taxon>Ditrysia</taxon>
        <taxon>Tineoidea</taxon>
        <taxon>Psychidae</taxon>
        <taxon>Oiketicinae</taxon>
        <taxon>Eumeta</taxon>
    </lineage>
</organism>
<accession>A0A4C1VF09</accession>